<feature type="region of interest" description="Disordered" evidence="8">
    <location>
        <begin position="222"/>
        <end position="640"/>
    </location>
</feature>
<keyword evidence="9" id="KW-1133">Transmembrane helix</keyword>
<evidence type="ECO:0000256" key="8">
    <source>
        <dbReference type="SAM" id="MobiDB-lite"/>
    </source>
</evidence>
<dbReference type="GO" id="GO:0046872">
    <property type="term" value="F:metal ion binding"/>
    <property type="evidence" value="ECO:0007669"/>
    <property type="project" value="UniProtKB-KW"/>
</dbReference>
<dbReference type="PROSITE" id="PS51885">
    <property type="entry name" value="NEPRILYSIN"/>
    <property type="match status" value="1"/>
</dbReference>
<evidence type="ECO:0000259" key="10">
    <source>
        <dbReference type="Pfam" id="PF01431"/>
    </source>
</evidence>
<keyword evidence="6" id="KW-0862">Zinc</keyword>
<evidence type="ECO:0008006" key="14">
    <source>
        <dbReference type="Google" id="ProtNLM"/>
    </source>
</evidence>
<feature type="compositionally biased region" description="Basic and acidic residues" evidence="8">
    <location>
        <begin position="901"/>
        <end position="910"/>
    </location>
</feature>
<sequence>MRRPASDDESTDSESGSVAAATAAATTAGSCSRFLGTAAGWRPRRRRPRVGSPSPPQRRRRAGSGRPGDGHSSQEYLSALSSTGETTPLESPSSRAATFASTIQTTTTTTTSRLYRDTSPGASMAVQGPSRELRELAVTMSDDLSDAPATLRRHVPEFTARQRDTRASVPAETPASPQMSVFQGKRRSGRHPPALVPAKRTDRTREGDLPLFIKLQKSISEGNLLLSQPEKQKRRWKPKDSVPFVLSRKTPATSALDRAPLIRQPVELEKTTERSPDTTSPASFVVQYSGLDDSPKGTRTTDGPSSSTRDKATLSPAAAQTVTSSQPNETTDGTSLPTGGTSSSRPVPAERSSKQASSQAPAPELPLHGELSGEGDRSIGKESLDRSSPARQKDLFEHWEQVFGKQGLQTSAGDSEEEEGIRESFPMVGDGTSTTAGTGLTGDSGSQPAPSDGPGKSNVIAVEKSEKSLTIELKSAPLKRKAEKEQKKLPQAQKHPKKAPKRESLSVKRTTAMDNLVQGQVVPKPKEDVAVKDKPGELCVTAPPQQIESRETRRRSTYSELQVPEPSSVTTKDVIELTKIREAAGKQEPPGKASKDDSPRRAMPRSSHPAPRSMTYRYYMSHSSISSDKRAPDTSSSDMSTHGIEFYKGCLHAGKVLPLSKQPLDGRSLASSLPVVEESESQRQLTADTAHPPPGEDTVRPVPMTRKISLPKDALEKDIKPATKPDEKNHYNLYRPRKVSPKLCPIPESTRRKMRAPCLNGEDATVHPMQQPPPAETAPEQLQNVPEYDEGSSKLPKPRSEGAIEEKKPPATPPPVPYVPAEVALGEKDEKVEAKKEEEKDEDDVTELSVEYPPIGSEGGTPAVPPPDEEGGEVLAKPEEATDLVPRDEAGKLAKASASSTEKDIVEDKASAPPGTISPPELPMFKESELDIPESPVMSAEVLEKTKSGSGVGDLPVLEVEELGDSMPNSPEGEEGIPIEKLEREELKTKSDEELKSQGEGTVAARTSEPPQDAAEGAPTERQEGEEMKAKSGEDLKSKGEGSVTARTSEPPQDAKEGVPTERQEGEVEKRSAEELKPQDEGSVTAKTSEPPQDEEEGFPVQEPQGEDLEAKSGEEIKSHDEGSVVSKMPESPAKAEKPGTLDAVGEEVAERASATEVPKSEKSGTTSAKEEKSQSGEQQVEGKQPSGEQQLSKLEADEKQLSGEQQSSKVEAAPESEIGEAPGDEAGEKADEEVEGEKPEEEEQKEEGEEEEGNKAVAKEGEEAPEQPEEEKPKEEEEPQKPPTPEPKGKPGPEVAVKVAFLKPQGNEAYYIAMVRIRTIPMLLLLGNIVVLIIFLIMSYLDLFVFFYVDTVIVPPIVVPKDTKKGVGLVCRTIRCGIGGTTLYYAVNHSVEPCDSMFKYVCERWIHEPSEKYQKVVLGADKQVTDDMYSEMRRLVESYQGYAQSGHVLGKLALLYRNCEDFRTRDEAGARPLNQLMHKYSLNGWPYEERFSGKPEEIMANYIRDTGSGVFVSVRMIPDPEDPQQHAKKLVALECSTFVLPIDMLLTYRATQKEAIKAYKVYISSVLEDFQHGASESMASNIFAFEVNLAHRCDVQCRKKRLKKIKVSEISQYTDKDSGINWAKTLKTIMSGVSYDVTDDTPILVRSVAYFKKLGLLFRDSTTKTRAMNYLGWRFVQKFSRHTTAKYRESYKTFQENVLGQVRLDDWMRCLVDASDAMPLALGRLYVQLMGQEAADSRAYNMVVTLLEGLRHMIGEFKWVQGESKEKVSAIMSKVSMTIGYPTWLMNDTALNSYYSTVPTSGSYLELYAEALKANYMNQFKSALSTDVPSKMANFIFPSRLVELHQRAGPPRESLLYDIRSNHFAVPSGVMNPPYYVSDSTWSMNFGGLGVLVAKDLVNEFFHALDAGWMAESERLEFKKSSDCVLAAIGKSSRTGSADEAVMKCGGLVGDLLALRLAYTAYHAYADSREERTLPGMEDKSPDQVFFVAAFRTLCTQLRERHYVPMVRGKEEVPELAYLDALMRSMNEFTDAFSCPDGMYRQNVVRQCLTGQEAAGGRLKSRKRALWNPANASATTVQTLAGGTTPWRTVYKRRYNRTVFKRPLDRSGDAAFVRERL</sequence>
<feature type="compositionally biased region" description="Basic and acidic residues" evidence="8">
    <location>
        <begin position="876"/>
        <end position="892"/>
    </location>
</feature>
<evidence type="ECO:0000256" key="7">
    <source>
        <dbReference type="ARBA" id="ARBA00023049"/>
    </source>
</evidence>
<feature type="compositionally biased region" description="Basic and acidic residues" evidence="8">
    <location>
        <begin position="573"/>
        <end position="585"/>
    </location>
</feature>
<evidence type="ECO:0000256" key="5">
    <source>
        <dbReference type="ARBA" id="ARBA00022801"/>
    </source>
</evidence>
<dbReference type="GO" id="GO:0004222">
    <property type="term" value="F:metalloendopeptidase activity"/>
    <property type="evidence" value="ECO:0007669"/>
    <property type="project" value="InterPro"/>
</dbReference>
<dbReference type="CDD" id="cd08662">
    <property type="entry name" value="M13"/>
    <property type="match status" value="1"/>
</dbReference>
<feature type="compositionally biased region" description="Basic and acidic residues" evidence="8">
    <location>
        <begin position="1019"/>
        <end position="1040"/>
    </location>
</feature>
<feature type="region of interest" description="Disordered" evidence="8">
    <location>
        <begin position="1"/>
        <end position="132"/>
    </location>
</feature>
<dbReference type="Proteomes" id="UP001321473">
    <property type="component" value="Unassembled WGS sequence"/>
</dbReference>
<dbReference type="Gene3D" id="3.40.390.10">
    <property type="entry name" value="Collagenase (Catalytic Domain)"/>
    <property type="match status" value="1"/>
</dbReference>
<evidence type="ECO:0000256" key="1">
    <source>
        <dbReference type="ARBA" id="ARBA00001947"/>
    </source>
</evidence>
<feature type="compositionally biased region" description="Basic and acidic residues" evidence="8">
    <location>
        <begin position="1254"/>
        <end position="1263"/>
    </location>
</feature>
<dbReference type="InterPro" id="IPR000718">
    <property type="entry name" value="Peptidase_M13"/>
</dbReference>
<reference evidence="12 13" key="1">
    <citation type="journal article" date="2023" name="Arcadia Sci">
        <title>De novo assembly of a long-read Amblyomma americanum tick genome.</title>
        <authorList>
            <person name="Chou S."/>
            <person name="Poskanzer K.E."/>
            <person name="Rollins M."/>
            <person name="Thuy-Boun P.S."/>
        </authorList>
    </citation>
    <scope>NUCLEOTIDE SEQUENCE [LARGE SCALE GENOMIC DNA]</scope>
    <source>
        <strain evidence="12">F_SG_1</strain>
        <tissue evidence="12">Salivary glands</tissue>
    </source>
</reference>
<dbReference type="InterPro" id="IPR042089">
    <property type="entry name" value="Peptidase_M13_dom_2"/>
</dbReference>
<feature type="transmembrane region" description="Helical" evidence="9">
    <location>
        <begin position="1324"/>
        <end position="1350"/>
    </location>
</feature>
<feature type="compositionally biased region" description="Basic and acidic residues" evidence="8">
    <location>
        <begin position="524"/>
        <end position="536"/>
    </location>
</feature>
<dbReference type="InterPro" id="IPR008753">
    <property type="entry name" value="Peptidase_M13_N"/>
</dbReference>
<feature type="region of interest" description="Disordered" evidence="8">
    <location>
        <begin position="144"/>
        <end position="203"/>
    </location>
</feature>
<dbReference type="PROSITE" id="PS51257">
    <property type="entry name" value="PROKAR_LIPOPROTEIN"/>
    <property type="match status" value="1"/>
</dbReference>
<dbReference type="GO" id="GO:0005886">
    <property type="term" value="C:plasma membrane"/>
    <property type="evidence" value="ECO:0007669"/>
    <property type="project" value="TreeGrafter"/>
</dbReference>
<evidence type="ECO:0000256" key="4">
    <source>
        <dbReference type="ARBA" id="ARBA00022723"/>
    </source>
</evidence>
<comment type="cofactor">
    <cofactor evidence="1">
        <name>Zn(2+)</name>
        <dbReference type="ChEBI" id="CHEBI:29105"/>
    </cofactor>
</comment>
<dbReference type="PRINTS" id="PR00786">
    <property type="entry name" value="NEPRILYSIN"/>
</dbReference>
<evidence type="ECO:0000256" key="6">
    <source>
        <dbReference type="ARBA" id="ARBA00022833"/>
    </source>
</evidence>
<feature type="compositionally biased region" description="Basic and acidic residues" evidence="8">
    <location>
        <begin position="1159"/>
        <end position="1175"/>
    </location>
</feature>
<feature type="compositionally biased region" description="Polar residues" evidence="8">
    <location>
        <begin position="71"/>
        <end position="104"/>
    </location>
</feature>
<feature type="compositionally biased region" description="Basic and acidic residues" evidence="8">
    <location>
        <begin position="713"/>
        <end position="730"/>
    </location>
</feature>
<dbReference type="Pfam" id="PF05649">
    <property type="entry name" value="Peptidase_M13_N"/>
    <property type="match status" value="1"/>
</dbReference>
<keyword evidence="7" id="KW-0482">Metalloprotease</keyword>
<comment type="similarity">
    <text evidence="2">Belongs to the peptidase M13 family.</text>
</comment>
<feature type="compositionally biased region" description="Basic and acidic residues" evidence="8">
    <location>
        <begin position="154"/>
        <end position="166"/>
    </location>
</feature>
<proteinExistence type="inferred from homology"/>
<feature type="compositionally biased region" description="Acidic residues" evidence="8">
    <location>
        <begin position="1223"/>
        <end position="1253"/>
    </location>
</feature>
<feature type="compositionally biased region" description="Polar residues" evidence="8">
    <location>
        <begin position="297"/>
        <end position="307"/>
    </location>
</feature>
<dbReference type="PANTHER" id="PTHR11733:SF241">
    <property type="entry name" value="GH26575P-RELATED"/>
    <property type="match status" value="1"/>
</dbReference>
<feature type="compositionally biased region" description="Low complexity" evidence="8">
    <location>
        <begin position="13"/>
        <end position="28"/>
    </location>
</feature>
<evidence type="ECO:0000256" key="9">
    <source>
        <dbReference type="SAM" id="Phobius"/>
    </source>
</evidence>
<dbReference type="SUPFAM" id="SSF55486">
    <property type="entry name" value="Metalloproteases ('zincins'), catalytic domain"/>
    <property type="match status" value="1"/>
</dbReference>
<feature type="compositionally biased region" description="Polar residues" evidence="8">
    <location>
        <begin position="318"/>
        <end position="329"/>
    </location>
</feature>
<dbReference type="GO" id="GO:0016485">
    <property type="term" value="P:protein processing"/>
    <property type="evidence" value="ECO:0007669"/>
    <property type="project" value="TreeGrafter"/>
</dbReference>
<dbReference type="Pfam" id="PF01431">
    <property type="entry name" value="Peptidase_M13"/>
    <property type="match status" value="1"/>
</dbReference>
<gene>
    <name evidence="12" type="ORF">V5799_023569</name>
</gene>
<keyword evidence="9" id="KW-0472">Membrane</keyword>
<feature type="compositionally biased region" description="Basic and acidic residues" evidence="8">
    <location>
        <begin position="1109"/>
        <end position="1123"/>
    </location>
</feature>
<keyword evidence="13" id="KW-1185">Reference proteome</keyword>
<feature type="compositionally biased region" description="Low complexity" evidence="8">
    <location>
        <begin position="429"/>
        <end position="446"/>
    </location>
</feature>
<name>A0AAQ4FHI1_AMBAM</name>
<dbReference type="InterPro" id="IPR018497">
    <property type="entry name" value="Peptidase_M13_C"/>
</dbReference>
<dbReference type="InterPro" id="IPR024079">
    <property type="entry name" value="MetalloPept_cat_dom_sf"/>
</dbReference>
<feature type="domain" description="Peptidase M13 N-terminal" evidence="11">
    <location>
        <begin position="1394"/>
        <end position="1783"/>
    </location>
</feature>
<dbReference type="PANTHER" id="PTHR11733">
    <property type="entry name" value="ZINC METALLOPROTEASE FAMILY M13 NEPRILYSIN-RELATED"/>
    <property type="match status" value="1"/>
</dbReference>
<keyword evidence="5" id="KW-0378">Hydrolase</keyword>
<protein>
    <recommendedName>
        <fullName evidence="14">M13 family peptidase</fullName>
    </recommendedName>
</protein>
<feature type="compositionally biased region" description="Low complexity" evidence="8">
    <location>
        <begin position="330"/>
        <end position="344"/>
    </location>
</feature>
<evidence type="ECO:0000313" key="13">
    <source>
        <dbReference type="Proteomes" id="UP001321473"/>
    </source>
</evidence>
<feature type="compositionally biased region" description="Basic and acidic residues" evidence="8">
    <location>
        <begin position="825"/>
        <end position="838"/>
    </location>
</feature>
<keyword evidence="3" id="KW-0645">Protease</keyword>
<keyword evidence="4" id="KW-0479">Metal-binding</keyword>
<feature type="domain" description="Peptidase M13 C-terminal" evidence="10">
    <location>
        <begin position="1858"/>
        <end position="2039"/>
    </location>
</feature>
<comment type="caution">
    <text evidence="12">The sequence shown here is derived from an EMBL/GenBank/DDBJ whole genome shotgun (WGS) entry which is preliminary data.</text>
</comment>
<feature type="compositionally biased region" description="Basic and acidic residues" evidence="8">
    <location>
        <begin position="1053"/>
        <end position="1080"/>
    </location>
</feature>
<feature type="compositionally biased region" description="Basic and acidic residues" evidence="8">
    <location>
        <begin position="374"/>
        <end position="385"/>
    </location>
</feature>
<evidence type="ECO:0000256" key="3">
    <source>
        <dbReference type="ARBA" id="ARBA00022670"/>
    </source>
</evidence>
<evidence type="ECO:0000313" key="12">
    <source>
        <dbReference type="EMBL" id="KAK8786659.1"/>
    </source>
</evidence>
<organism evidence="12 13">
    <name type="scientific">Amblyomma americanum</name>
    <name type="common">Lone star tick</name>
    <dbReference type="NCBI Taxonomy" id="6943"/>
    <lineage>
        <taxon>Eukaryota</taxon>
        <taxon>Metazoa</taxon>
        <taxon>Ecdysozoa</taxon>
        <taxon>Arthropoda</taxon>
        <taxon>Chelicerata</taxon>
        <taxon>Arachnida</taxon>
        <taxon>Acari</taxon>
        <taxon>Parasitiformes</taxon>
        <taxon>Ixodida</taxon>
        <taxon>Ixodoidea</taxon>
        <taxon>Ixodidae</taxon>
        <taxon>Amblyomminae</taxon>
        <taxon>Amblyomma</taxon>
    </lineage>
</organism>
<feature type="compositionally biased region" description="Basic and acidic residues" evidence="8">
    <location>
        <begin position="978"/>
        <end position="997"/>
    </location>
</feature>
<evidence type="ECO:0000256" key="2">
    <source>
        <dbReference type="ARBA" id="ARBA00007357"/>
    </source>
</evidence>
<feature type="compositionally biased region" description="Basic and acidic residues" evidence="8">
    <location>
        <begin position="798"/>
        <end position="809"/>
    </location>
</feature>
<accession>A0AAQ4FHI1</accession>
<feature type="compositionally biased region" description="Basic and acidic residues" evidence="8">
    <location>
        <begin position="391"/>
        <end position="400"/>
    </location>
</feature>
<feature type="compositionally biased region" description="Basic and acidic residues" evidence="8">
    <location>
        <begin position="266"/>
        <end position="276"/>
    </location>
</feature>
<evidence type="ECO:0000259" key="11">
    <source>
        <dbReference type="Pfam" id="PF05649"/>
    </source>
</evidence>
<keyword evidence="9" id="KW-0812">Transmembrane</keyword>
<feature type="region of interest" description="Disordered" evidence="8">
    <location>
        <begin position="665"/>
        <end position="1294"/>
    </location>
</feature>
<dbReference type="EMBL" id="JARKHS020002545">
    <property type="protein sequence ID" value="KAK8786659.1"/>
    <property type="molecule type" value="Genomic_DNA"/>
</dbReference>
<dbReference type="Gene3D" id="1.10.1380.10">
    <property type="entry name" value="Neutral endopeptidase , domain2"/>
    <property type="match status" value="1"/>
</dbReference>